<feature type="compositionally biased region" description="Low complexity" evidence="1">
    <location>
        <begin position="46"/>
        <end position="107"/>
    </location>
</feature>
<feature type="compositionally biased region" description="Polar residues" evidence="1">
    <location>
        <begin position="108"/>
        <end position="124"/>
    </location>
</feature>
<dbReference type="Proteomes" id="UP001050691">
    <property type="component" value="Unassembled WGS sequence"/>
</dbReference>
<reference evidence="2" key="1">
    <citation type="submission" date="2021-10" db="EMBL/GenBank/DDBJ databases">
        <title>De novo Genome Assembly of Clathrus columnatus (Basidiomycota, Fungi) Using Illumina and Nanopore Sequence Data.</title>
        <authorList>
            <person name="Ogiso-Tanaka E."/>
            <person name="Itagaki H."/>
            <person name="Hosoya T."/>
            <person name="Hosaka K."/>
        </authorList>
    </citation>
    <scope>NUCLEOTIDE SEQUENCE</scope>
    <source>
        <strain evidence="2">MO-923</strain>
    </source>
</reference>
<sequence length="188" mass="20333">MSQLDDDLYGDLYGAEDEFAVPLEPEPFTQTEEVKISAKEEPLKPVPQQTTQTKAATPTPETKYTTPPAPSTQSVSAAPTASTATAASANVSAPAPAPIPTHIASPTSYSESTNRAIPPVSNGSAYSTQIAQQYSTQAYEHNNSGLDHQDYNQYMQRNEIQQVDTTGERSRINVLDRSVRPSEMKDEG</sequence>
<evidence type="ECO:0000256" key="1">
    <source>
        <dbReference type="SAM" id="MobiDB-lite"/>
    </source>
</evidence>
<keyword evidence="3" id="KW-1185">Reference proteome</keyword>
<feature type="compositionally biased region" description="Basic and acidic residues" evidence="1">
    <location>
        <begin position="32"/>
        <end position="43"/>
    </location>
</feature>
<dbReference type="EMBL" id="BPWL01000003">
    <property type="protein sequence ID" value="GJJ08289.1"/>
    <property type="molecule type" value="Genomic_DNA"/>
</dbReference>
<name>A0AAV5A6C3_9AGAM</name>
<proteinExistence type="predicted"/>
<organism evidence="2 3">
    <name type="scientific">Clathrus columnatus</name>
    <dbReference type="NCBI Taxonomy" id="1419009"/>
    <lineage>
        <taxon>Eukaryota</taxon>
        <taxon>Fungi</taxon>
        <taxon>Dikarya</taxon>
        <taxon>Basidiomycota</taxon>
        <taxon>Agaricomycotina</taxon>
        <taxon>Agaricomycetes</taxon>
        <taxon>Phallomycetidae</taxon>
        <taxon>Phallales</taxon>
        <taxon>Clathraceae</taxon>
        <taxon>Clathrus</taxon>
    </lineage>
</organism>
<gene>
    <name evidence="2" type="ORF">Clacol_002500</name>
</gene>
<comment type="caution">
    <text evidence="2">The sequence shown here is derived from an EMBL/GenBank/DDBJ whole genome shotgun (WGS) entry which is preliminary data.</text>
</comment>
<protein>
    <submittedName>
        <fullName evidence="2">Uncharacterized protein</fullName>
    </submittedName>
</protein>
<evidence type="ECO:0000313" key="2">
    <source>
        <dbReference type="EMBL" id="GJJ08289.1"/>
    </source>
</evidence>
<evidence type="ECO:0000313" key="3">
    <source>
        <dbReference type="Proteomes" id="UP001050691"/>
    </source>
</evidence>
<accession>A0AAV5A6C3</accession>
<dbReference type="AlphaFoldDB" id="A0AAV5A6C3"/>
<feature type="compositionally biased region" description="Acidic residues" evidence="1">
    <location>
        <begin position="1"/>
        <end position="19"/>
    </location>
</feature>
<feature type="region of interest" description="Disordered" evidence="1">
    <location>
        <begin position="161"/>
        <end position="188"/>
    </location>
</feature>
<feature type="compositionally biased region" description="Basic and acidic residues" evidence="1">
    <location>
        <begin position="177"/>
        <end position="188"/>
    </location>
</feature>
<feature type="region of interest" description="Disordered" evidence="1">
    <location>
        <begin position="1"/>
        <end position="124"/>
    </location>
</feature>